<comment type="similarity">
    <text evidence="11">Belongs to the UPF0053 family. PaeA subfamily.</text>
</comment>
<dbReference type="PANTHER" id="PTHR22777:SF16">
    <property type="entry name" value="POLYAMINE EXPORT PROTEIN"/>
    <property type="match status" value="1"/>
</dbReference>
<dbReference type="Pfam" id="PF00571">
    <property type="entry name" value="CBS"/>
    <property type="match status" value="1"/>
</dbReference>
<evidence type="ECO:0000256" key="1">
    <source>
        <dbReference type="ARBA" id="ARBA00004429"/>
    </source>
</evidence>
<evidence type="ECO:0000313" key="15">
    <source>
        <dbReference type="EMBL" id="MTU42509.1"/>
    </source>
</evidence>
<evidence type="ECO:0000256" key="11">
    <source>
        <dbReference type="ARBA" id="ARBA00038280"/>
    </source>
</evidence>
<comment type="caution">
    <text evidence="15">The sequence shown here is derived from an EMBL/GenBank/DDBJ whole genome shotgun (WGS) entry which is preliminary data.</text>
</comment>
<dbReference type="Proteomes" id="UP000462362">
    <property type="component" value="Unassembled WGS sequence"/>
</dbReference>
<keyword evidence="6" id="KW-0677">Repeat</keyword>
<evidence type="ECO:0000256" key="12">
    <source>
        <dbReference type="ARBA" id="ARBA00039818"/>
    </source>
</evidence>
<keyword evidence="3" id="KW-1003">Cell membrane</keyword>
<feature type="transmembrane region" description="Helical" evidence="14">
    <location>
        <begin position="6"/>
        <end position="28"/>
    </location>
</feature>
<keyword evidence="9 14" id="KW-0472">Membrane</keyword>
<evidence type="ECO:0000256" key="13">
    <source>
        <dbReference type="SAM" id="MobiDB-lite"/>
    </source>
</evidence>
<keyword evidence="8" id="KW-0129">CBS domain</keyword>
<dbReference type="PROSITE" id="PS51846">
    <property type="entry name" value="CNNM"/>
    <property type="match status" value="1"/>
</dbReference>
<evidence type="ECO:0000256" key="7">
    <source>
        <dbReference type="ARBA" id="ARBA00022989"/>
    </source>
</evidence>
<keyword evidence="5 14" id="KW-0812">Transmembrane</keyword>
<evidence type="ECO:0000256" key="9">
    <source>
        <dbReference type="ARBA" id="ARBA00023136"/>
    </source>
</evidence>
<evidence type="ECO:0000256" key="2">
    <source>
        <dbReference type="ARBA" id="ARBA00022448"/>
    </source>
</evidence>
<evidence type="ECO:0000256" key="5">
    <source>
        <dbReference type="ARBA" id="ARBA00022692"/>
    </source>
</evidence>
<dbReference type="InterPro" id="IPR016169">
    <property type="entry name" value="FAD-bd_PCMH_sub2"/>
</dbReference>
<dbReference type="Gene3D" id="3.10.580.10">
    <property type="entry name" value="CBS-domain"/>
    <property type="match status" value="1"/>
</dbReference>
<accession>A0A6I3RY35</accession>
<evidence type="ECO:0000256" key="6">
    <source>
        <dbReference type="ARBA" id="ARBA00022737"/>
    </source>
</evidence>
<dbReference type="AlphaFoldDB" id="A0A6I3RY35"/>
<feature type="transmembrane region" description="Helical" evidence="14">
    <location>
        <begin position="134"/>
        <end position="156"/>
    </location>
</feature>
<dbReference type="Pfam" id="PF03471">
    <property type="entry name" value="CorC_HlyC"/>
    <property type="match status" value="1"/>
</dbReference>
<keyword evidence="4" id="KW-0997">Cell inner membrane</keyword>
<dbReference type="InterPro" id="IPR044751">
    <property type="entry name" value="Ion_transp-like_CBS"/>
</dbReference>
<protein>
    <recommendedName>
        <fullName evidence="12">Polyamine export protein</fullName>
    </recommendedName>
</protein>
<comment type="function">
    <text evidence="10">Involved in cadaverine and putrescine tolerance in stationary phase. May facilitate the efflux of both cadaverine and putrescine from the cytoplasm, reducing potentially toxic levels under certain stress conditions.</text>
</comment>
<evidence type="ECO:0000256" key="10">
    <source>
        <dbReference type="ARBA" id="ARBA00037177"/>
    </source>
</evidence>
<dbReference type="PROSITE" id="PS51371">
    <property type="entry name" value="CBS"/>
    <property type="match status" value="2"/>
</dbReference>
<feature type="compositionally biased region" description="Basic and acidic residues" evidence="13">
    <location>
        <begin position="428"/>
        <end position="438"/>
    </location>
</feature>
<reference evidence="15 16" key="1">
    <citation type="journal article" date="2019" name="Nat. Med.">
        <title>A library of human gut bacterial isolates paired with longitudinal multiomics data enables mechanistic microbiome research.</title>
        <authorList>
            <person name="Poyet M."/>
            <person name="Groussin M."/>
            <person name="Gibbons S.M."/>
            <person name="Avila-Pacheco J."/>
            <person name="Jiang X."/>
            <person name="Kearney S.M."/>
            <person name="Perrotta A.R."/>
            <person name="Berdy B."/>
            <person name="Zhao S."/>
            <person name="Lieberman T.D."/>
            <person name="Swanson P.K."/>
            <person name="Smith M."/>
            <person name="Roesemann S."/>
            <person name="Alexander J.E."/>
            <person name="Rich S.A."/>
            <person name="Livny J."/>
            <person name="Vlamakis H."/>
            <person name="Clish C."/>
            <person name="Bullock K."/>
            <person name="Deik A."/>
            <person name="Scott J."/>
            <person name="Pierce K.A."/>
            <person name="Xavier R.J."/>
            <person name="Alm E.J."/>
        </authorList>
    </citation>
    <scope>NUCLEOTIDE SEQUENCE [LARGE SCALE GENOMIC DNA]</scope>
    <source>
        <strain evidence="15 16">BIOML-A2</strain>
    </source>
</reference>
<dbReference type="GO" id="GO:0005886">
    <property type="term" value="C:plasma membrane"/>
    <property type="evidence" value="ECO:0007669"/>
    <property type="project" value="UniProtKB-SubCell"/>
</dbReference>
<dbReference type="InterPro" id="IPR036318">
    <property type="entry name" value="FAD-bd_PCMH-like_sf"/>
</dbReference>
<evidence type="ECO:0000256" key="14">
    <source>
        <dbReference type="SAM" id="Phobius"/>
    </source>
</evidence>
<feature type="transmembrane region" description="Helical" evidence="14">
    <location>
        <begin position="59"/>
        <end position="82"/>
    </location>
</feature>
<dbReference type="InterPro" id="IPR002550">
    <property type="entry name" value="CNNM"/>
</dbReference>
<evidence type="ECO:0000256" key="8">
    <source>
        <dbReference type="ARBA" id="ARBA00023122"/>
    </source>
</evidence>
<dbReference type="InterPro" id="IPR046342">
    <property type="entry name" value="CBS_dom_sf"/>
</dbReference>
<keyword evidence="2" id="KW-0813">Transport</keyword>
<feature type="transmembrane region" description="Helical" evidence="14">
    <location>
        <begin position="102"/>
        <end position="122"/>
    </location>
</feature>
<dbReference type="EMBL" id="WNCL01000005">
    <property type="protein sequence ID" value="MTU42509.1"/>
    <property type="molecule type" value="Genomic_DNA"/>
</dbReference>
<keyword evidence="7 14" id="KW-1133">Transmembrane helix</keyword>
<gene>
    <name evidence="15" type="ORF">GMD42_02505</name>
</gene>
<evidence type="ECO:0000313" key="16">
    <source>
        <dbReference type="Proteomes" id="UP000462362"/>
    </source>
</evidence>
<dbReference type="SUPFAM" id="SSF54631">
    <property type="entry name" value="CBS-domain pair"/>
    <property type="match status" value="1"/>
</dbReference>
<dbReference type="Gene3D" id="3.30.465.10">
    <property type="match status" value="1"/>
</dbReference>
<dbReference type="SUPFAM" id="SSF56176">
    <property type="entry name" value="FAD-binding/transporter-associated domain-like"/>
    <property type="match status" value="1"/>
</dbReference>
<dbReference type="CDD" id="cd04590">
    <property type="entry name" value="CBS_pair_CorC_HlyC_assoc"/>
    <property type="match status" value="1"/>
</dbReference>
<dbReference type="PANTHER" id="PTHR22777">
    <property type="entry name" value="HEMOLYSIN-RELATED"/>
    <property type="match status" value="1"/>
</dbReference>
<dbReference type="InterPro" id="IPR005170">
    <property type="entry name" value="Transptr-assoc_dom"/>
</dbReference>
<name>A0A6I3RY35_9BURK</name>
<comment type="subcellular location">
    <subcellularLocation>
        <location evidence="1">Cell inner membrane</location>
        <topology evidence="1">Multi-pass membrane protein</topology>
    </subcellularLocation>
</comment>
<evidence type="ECO:0000256" key="4">
    <source>
        <dbReference type="ARBA" id="ARBA00022519"/>
    </source>
</evidence>
<dbReference type="RefSeq" id="WP_155167914.1">
    <property type="nucleotide sequence ID" value="NZ_WNCA01000006.1"/>
</dbReference>
<dbReference type="SMART" id="SM01091">
    <property type="entry name" value="CorC_HlyC"/>
    <property type="match status" value="1"/>
</dbReference>
<proteinExistence type="inferred from homology"/>
<dbReference type="GO" id="GO:0050660">
    <property type="term" value="F:flavin adenine dinucleotide binding"/>
    <property type="evidence" value="ECO:0007669"/>
    <property type="project" value="InterPro"/>
</dbReference>
<dbReference type="InterPro" id="IPR000644">
    <property type="entry name" value="CBS_dom"/>
</dbReference>
<dbReference type="Pfam" id="PF01595">
    <property type="entry name" value="CNNM"/>
    <property type="match status" value="1"/>
</dbReference>
<dbReference type="SMART" id="SM00116">
    <property type="entry name" value="CBS"/>
    <property type="match status" value="2"/>
</dbReference>
<evidence type="ECO:0000256" key="3">
    <source>
        <dbReference type="ARBA" id="ARBA00022475"/>
    </source>
</evidence>
<sequence length="458" mass="50745">MDLSLKLLSIFALIVAAAYFAISEISLAGSRRVRLTQMAENGDKRAQEVINLQEKPGPFFSVIQIGINAVAILGGIVGEAAFTDVFAGLFKWFVPAQYLETTSFLCSFLLITMLFIIFADLLPKRIGLTNPEKISVCLIGSMQVLIKVLKPFVWLLTVISNALMKLFGLPTQNKNKITSEDIVATVDAGAAAGLIAPSEQAAIENVMDLESRLVPSAMTAREYVVYFTLDESYESIAKKIASSPHNKFLVCDRDIDHVIGYVDSKDILRRVIEGKTFSLKDQNCISSLPAVPDSLTLSEVLDLFKTQRSDFAVVLNEYALTVGVITLNDIMSTVMGEFVLTPDEAQIVQRSDGSWLIDGATPIDDVERVFDFGQLPEDETYETLAGFMMYMLRKIPKLTDHIEYGGYRFEVIDVERHRIDQILVTKIGSKDEDKKPEPSEQSTEPGKEAPASEDEQDK</sequence>
<organism evidence="15 16">
    <name type="scientific">Parasutterella excrementihominis</name>
    <dbReference type="NCBI Taxonomy" id="487175"/>
    <lineage>
        <taxon>Bacteria</taxon>
        <taxon>Pseudomonadati</taxon>
        <taxon>Pseudomonadota</taxon>
        <taxon>Betaproteobacteria</taxon>
        <taxon>Burkholderiales</taxon>
        <taxon>Sutterellaceae</taxon>
        <taxon>Parasutterella</taxon>
    </lineage>
</organism>
<feature type="region of interest" description="Disordered" evidence="13">
    <location>
        <begin position="426"/>
        <end position="458"/>
    </location>
</feature>